<sequence>MGWDQQAREPLRSRLNWANAELNTAAAVCAAQLPVAAAVWWVGTFDDDGHGVTYSGFFAVGLLCMLVLGPPVLAVLGLLHTIVHTMPAATLARLATRRVRGPEWAWHLAFVGVLGTVWGLVVAALGGWSLSTTAALFVLLGALPAFAVRYVRRWRQIMGRDPGGCGLWFWSGLASFGLGTLVVGGGLIGLAVGLIEEYEPPKLSEVRLDGVWRGDHGAVLRLYGDGRAELKAVPYVADTDDWSADVTPCGGTGSWSPGKDHDSKRDTVVVSVDRCGDGVPWTLSGTAADPELFALFGDPDGGDVRVLERD</sequence>
<proteinExistence type="predicted"/>
<feature type="transmembrane region" description="Helical" evidence="1">
    <location>
        <begin position="20"/>
        <end position="42"/>
    </location>
</feature>
<keyword evidence="1" id="KW-0812">Transmembrane</keyword>
<organism evidence="2">
    <name type="scientific">Streptomyces sp. R21</name>
    <dbReference type="NCBI Taxonomy" id="3238627"/>
    <lineage>
        <taxon>Bacteria</taxon>
        <taxon>Bacillati</taxon>
        <taxon>Actinomycetota</taxon>
        <taxon>Actinomycetes</taxon>
        <taxon>Kitasatosporales</taxon>
        <taxon>Streptomycetaceae</taxon>
        <taxon>Streptomyces</taxon>
    </lineage>
</organism>
<protein>
    <recommendedName>
        <fullName evidence="3">Integral membrane protein</fullName>
    </recommendedName>
</protein>
<keyword evidence="1" id="KW-1133">Transmembrane helix</keyword>
<evidence type="ECO:0000256" key="1">
    <source>
        <dbReference type="SAM" id="Phobius"/>
    </source>
</evidence>
<accession>A0AB39PDT0</accession>
<name>A0AB39PDT0_9ACTN</name>
<gene>
    <name evidence="2" type="ORF">AB5J56_25475</name>
</gene>
<dbReference type="RefSeq" id="WP_369235318.1">
    <property type="nucleotide sequence ID" value="NZ_CP163435.1"/>
</dbReference>
<feature type="transmembrane region" description="Helical" evidence="1">
    <location>
        <begin position="134"/>
        <end position="151"/>
    </location>
</feature>
<dbReference type="AlphaFoldDB" id="A0AB39PDT0"/>
<feature type="transmembrane region" description="Helical" evidence="1">
    <location>
        <begin position="172"/>
        <end position="195"/>
    </location>
</feature>
<dbReference type="EMBL" id="CP163435">
    <property type="protein sequence ID" value="XDQ27845.1"/>
    <property type="molecule type" value="Genomic_DNA"/>
</dbReference>
<evidence type="ECO:0000313" key="2">
    <source>
        <dbReference type="EMBL" id="XDQ27845.1"/>
    </source>
</evidence>
<evidence type="ECO:0008006" key="3">
    <source>
        <dbReference type="Google" id="ProtNLM"/>
    </source>
</evidence>
<feature type="transmembrane region" description="Helical" evidence="1">
    <location>
        <begin position="54"/>
        <end position="83"/>
    </location>
</feature>
<feature type="transmembrane region" description="Helical" evidence="1">
    <location>
        <begin position="104"/>
        <end position="128"/>
    </location>
</feature>
<keyword evidence="1" id="KW-0472">Membrane</keyword>
<reference evidence="2" key="1">
    <citation type="submission" date="2024-07" db="EMBL/GenBank/DDBJ databases">
        <authorList>
            <person name="Yu S.T."/>
        </authorList>
    </citation>
    <scope>NUCLEOTIDE SEQUENCE</scope>
    <source>
        <strain evidence="2">R21</strain>
    </source>
</reference>